<dbReference type="AlphaFoldDB" id="A0A2T4YXR9"/>
<feature type="binding site" evidence="12">
    <location>
        <position position="279"/>
    </location>
    <ligand>
        <name>K(+)</name>
        <dbReference type="ChEBI" id="CHEBI:29103"/>
    </ligand>
</feature>
<feature type="binding site" evidence="12">
    <location>
        <position position="281"/>
    </location>
    <ligand>
        <name>K(+)</name>
        <dbReference type="ChEBI" id="CHEBI:29103"/>
    </ligand>
</feature>
<comment type="pathway">
    <text evidence="12">Carbohydrate metabolism; D-ribose degradation; D-ribose 5-phosphate from beta-D-ribopyranose: step 2/2.</text>
</comment>
<dbReference type="RefSeq" id="WP_108179241.1">
    <property type="nucleotide sequence ID" value="NZ_PZZL01000011.1"/>
</dbReference>
<comment type="function">
    <text evidence="12">Catalyzes the phosphorylation of ribose at O-5 in a reaction requiring ATP and magnesium. The resulting D-ribose-5-phosphate can then be used either for sythesis of nucleotides, histidine, and tryptophan, or as a component of the pentose phosphate pathway.</text>
</comment>
<comment type="subunit">
    <text evidence="12">Homodimer.</text>
</comment>
<dbReference type="HAMAP" id="MF_01987">
    <property type="entry name" value="Ribokinase"/>
    <property type="match status" value="1"/>
</dbReference>
<dbReference type="GO" id="GO:0046872">
    <property type="term" value="F:metal ion binding"/>
    <property type="evidence" value="ECO:0007669"/>
    <property type="project" value="UniProtKB-KW"/>
</dbReference>
<evidence type="ECO:0000259" key="13">
    <source>
        <dbReference type="Pfam" id="PF00294"/>
    </source>
</evidence>
<evidence type="ECO:0000256" key="9">
    <source>
        <dbReference type="ARBA" id="ARBA00022842"/>
    </source>
</evidence>
<feature type="binding site" evidence="12">
    <location>
        <position position="179"/>
    </location>
    <ligand>
        <name>ATP</name>
        <dbReference type="ChEBI" id="CHEBI:30616"/>
    </ligand>
</feature>
<feature type="binding site" evidence="12">
    <location>
        <begin position="245"/>
        <end position="246"/>
    </location>
    <ligand>
        <name>ATP</name>
        <dbReference type="ChEBI" id="CHEBI:30616"/>
    </ligand>
</feature>
<name>A0A2T4YXR9_9HYPH</name>
<dbReference type="GO" id="GO:0005829">
    <property type="term" value="C:cytosol"/>
    <property type="evidence" value="ECO:0007669"/>
    <property type="project" value="TreeGrafter"/>
</dbReference>
<keyword evidence="8 12" id="KW-0067">ATP-binding</keyword>
<evidence type="ECO:0000256" key="6">
    <source>
        <dbReference type="ARBA" id="ARBA00022741"/>
    </source>
</evidence>
<evidence type="ECO:0000256" key="12">
    <source>
        <dbReference type="HAMAP-Rule" id="MF_01987"/>
    </source>
</evidence>
<dbReference type="SUPFAM" id="SSF53613">
    <property type="entry name" value="Ribokinase-like"/>
    <property type="match status" value="1"/>
</dbReference>
<dbReference type="GO" id="GO:0019303">
    <property type="term" value="P:D-ribose catabolic process"/>
    <property type="evidence" value="ECO:0007669"/>
    <property type="project" value="UniProtKB-UniRule"/>
</dbReference>
<comment type="similarity">
    <text evidence="12">Belongs to the carbohydrate kinase PfkB family. Ribokinase subfamily.</text>
</comment>
<feature type="binding site" evidence="12">
    <location>
        <position position="285"/>
    </location>
    <ligand>
        <name>K(+)</name>
        <dbReference type="ChEBI" id="CHEBI:29103"/>
    </ligand>
</feature>
<dbReference type="InterPro" id="IPR029056">
    <property type="entry name" value="Ribokinase-like"/>
</dbReference>
<keyword evidence="6 12" id="KW-0547">Nucleotide-binding</keyword>
<feature type="binding site" evidence="12">
    <location>
        <position position="276"/>
    </location>
    <ligand>
        <name>K(+)</name>
        <dbReference type="ChEBI" id="CHEBI:29103"/>
    </ligand>
</feature>
<dbReference type="PRINTS" id="PR00990">
    <property type="entry name" value="RIBOKINASE"/>
</dbReference>
<comment type="activity regulation">
    <text evidence="12">Activated by a monovalent cation that binds near, but not in, the active site. The most likely occupant of the site in vivo is potassium. Ion binding induces a conformational change that may alter substrate affinity.</text>
</comment>
<evidence type="ECO:0000256" key="8">
    <source>
        <dbReference type="ARBA" id="ARBA00022840"/>
    </source>
</evidence>
<dbReference type="GO" id="GO:0004747">
    <property type="term" value="F:ribokinase activity"/>
    <property type="evidence" value="ECO:0007669"/>
    <property type="project" value="UniProtKB-UniRule"/>
</dbReference>
<keyword evidence="4 12" id="KW-0808">Transferase</keyword>
<evidence type="ECO:0000256" key="4">
    <source>
        <dbReference type="ARBA" id="ARBA00022679"/>
    </source>
</evidence>
<comment type="caution">
    <text evidence="12">Lacks conserved residue(s) required for the propagation of feature annotation.</text>
</comment>
<proteinExistence type="inferred from homology"/>
<comment type="catalytic activity">
    <reaction evidence="12">
        <text>D-ribose + ATP = D-ribose 5-phosphate + ADP + H(+)</text>
        <dbReference type="Rhea" id="RHEA:13697"/>
        <dbReference type="ChEBI" id="CHEBI:15378"/>
        <dbReference type="ChEBI" id="CHEBI:30616"/>
        <dbReference type="ChEBI" id="CHEBI:47013"/>
        <dbReference type="ChEBI" id="CHEBI:78346"/>
        <dbReference type="ChEBI" id="CHEBI:456216"/>
        <dbReference type="EC" id="2.7.1.15"/>
    </reaction>
</comment>
<dbReference type="Proteomes" id="UP000241808">
    <property type="component" value="Unassembled WGS sequence"/>
</dbReference>
<comment type="cofactor">
    <cofactor evidence="12">
        <name>Mg(2+)</name>
        <dbReference type="ChEBI" id="CHEBI:18420"/>
    </cofactor>
    <text evidence="12">Requires a divalent cation, most likely magnesium in vivo, as an electrophilic catalyst to aid phosphoryl group transfer. It is the chelate of the metal and the nucleotide that is the actual substrate.</text>
</comment>
<feature type="domain" description="Carbohydrate kinase PfkB" evidence="13">
    <location>
        <begin position="2"/>
        <end position="288"/>
    </location>
</feature>
<dbReference type="Gene3D" id="3.40.1190.20">
    <property type="match status" value="1"/>
</dbReference>
<reference evidence="14 15" key="1">
    <citation type="submission" date="2018-04" db="EMBL/GenBank/DDBJ databases">
        <title>Genomic Encyclopedia of Archaeal and Bacterial Type Strains, Phase II (KMG-II): from individual species to whole genera.</title>
        <authorList>
            <person name="Goeker M."/>
        </authorList>
    </citation>
    <scope>NUCLEOTIDE SEQUENCE [LARGE SCALE GENOMIC DNA]</scope>
    <source>
        <strain evidence="14 15">DSM 25521</strain>
    </source>
</reference>
<keyword evidence="5 12" id="KW-0479">Metal-binding</keyword>
<dbReference type="OrthoDB" id="9775849at2"/>
<keyword evidence="15" id="KW-1185">Reference proteome</keyword>
<comment type="caution">
    <text evidence="14">The sequence shown here is derived from an EMBL/GenBank/DDBJ whole genome shotgun (WGS) entry which is preliminary data.</text>
</comment>
<evidence type="ECO:0000256" key="5">
    <source>
        <dbReference type="ARBA" id="ARBA00022723"/>
    </source>
</evidence>
<dbReference type="GO" id="GO:0005524">
    <property type="term" value="F:ATP binding"/>
    <property type="evidence" value="ECO:0007669"/>
    <property type="project" value="UniProtKB-UniRule"/>
</dbReference>
<keyword evidence="9 12" id="KW-0460">Magnesium</keyword>
<organism evidence="14 15">
    <name type="scientific">Phreatobacter oligotrophus</name>
    <dbReference type="NCBI Taxonomy" id="1122261"/>
    <lineage>
        <taxon>Bacteria</taxon>
        <taxon>Pseudomonadati</taxon>
        <taxon>Pseudomonadota</taxon>
        <taxon>Alphaproteobacteria</taxon>
        <taxon>Hyphomicrobiales</taxon>
        <taxon>Phreatobacteraceae</taxon>
        <taxon>Phreatobacter</taxon>
    </lineage>
</organism>
<feature type="binding site" evidence="12">
    <location>
        <position position="240"/>
    </location>
    <ligand>
        <name>K(+)</name>
        <dbReference type="ChEBI" id="CHEBI:29103"/>
    </ligand>
</feature>
<keyword evidence="10 12" id="KW-0630">Potassium</keyword>
<evidence type="ECO:0000256" key="2">
    <source>
        <dbReference type="ARBA" id="ARBA00012035"/>
    </source>
</evidence>
<keyword evidence="7 12" id="KW-0418">Kinase</keyword>
<dbReference type="InterPro" id="IPR011611">
    <property type="entry name" value="PfkB_dom"/>
</dbReference>
<feature type="binding site" evidence="12">
    <location>
        <begin position="214"/>
        <end position="219"/>
    </location>
    <ligand>
        <name>ATP</name>
        <dbReference type="ChEBI" id="CHEBI:30616"/>
    </ligand>
</feature>
<comment type="subcellular location">
    <subcellularLocation>
        <location evidence="12">Cytoplasm</location>
    </subcellularLocation>
</comment>
<dbReference type="PROSITE" id="PS00584">
    <property type="entry name" value="PFKB_KINASES_2"/>
    <property type="match status" value="1"/>
</dbReference>
<dbReference type="InterPro" id="IPR011877">
    <property type="entry name" value="Ribokinase"/>
</dbReference>
<dbReference type="UniPathway" id="UPA00916">
    <property type="reaction ID" value="UER00889"/>
</dbReference>
<dbReference type="CDD" id="cd01174">
    <property type="entry name" value="ribokinase"/>
    <property type="match status" value="1"/>
</dbReference>
<feature type="binding site" evidence="12">
    <location>
        <begin position="9"/>
        <end position="11"/>
    </location>
    <ligand>
        <name>substrate</name>
    </ligand>
</feature>
<keyword evidence="12" id="KW-0963">Cytoplasm</keyword>
<dbReference type="EMBL" id="PZZL01000011">
    <property type="protein sequence ID" value="PTM51124.1"/>
    <property type="molecule type" value="Genomic_DNA"/>
</dbReference>
<dbReference type="InterPro" id="IPR002139">
    <property type="entry name" value="Ribo/fructo_kinase"/>
</dbReference>
<evidence type="ECO:0000313" key="14">
    <source>
        <dbReference type="EMBL" id="PTM51124.1"/>
    </source>
</evidence>
<accession>A0A2T4YXR9</accession>
<dbReference type="Pfam" id="PF00294">
    <property type="entry name" value="PfkB"/>
    <property type="match status" value="1"/>
</dbReference>
<evidence type="ECO:0000256" key="7">
    <source>
        <dbReference type="ARBA" id="ARBA00022777"/>
    </source>
</evidence>
<dbReference type="InterPro" id="IPR002173">
    <property type="entry name" value="Carboh/pur_kinase_PfkB_CS"/>
</dbReference>
<evidence type="ECO:0000256" key="3">
    <source>
        <dbReference type="ARBA" id="ARBA00016943"/>
    </source>
</evidence>
<feature type="binding site" evidence="12">
    <location>
        <begin position="37"/>
        <end position="41"/>
    </location>
    <ligand>
        <name>substrate</name>
    </ligand>
</feature>
<evidence type="ECO:0000256" key="10">
    <source>
        <dbReference type="ARBA" id="ARBA00022958"/>
    </source>
</evidence>
<feature type="active site" description="Proton acceptor" evidence="12">
    <location>
        <position position="246"/>
    </location>
</feature>
<evidence type="ECO:0000256" key="1">
    <source>
        <dbReference type="ARBA" id="ARBA00005380"/>
    </source>
</evidence>
<keyword evidence="11 12" id="KW-0119">Carbohydrate metabolism</keyword>
<dbReference type="PANTHER" id="PTHR10584">
    <property type="entry name" value="SUGAR KINASE"/>
    <property type="match status" value="1"/>
</dbReference>
<feature type="binding site" evidence="12">
    <location>
        <position position="246"/>
    </location>
    <ligand>
        <name>substrate</name>
    </ligand>
</feature>
<dbReference type="PANTHER" id="PTHR10584:SF166">
    <property type="entry name" value="RIBOKINASE"/>
    <property type="match status" value="1"/>
</dbReference>
<feature type="binding site" evidence="12">
    <location>
        <position position="242"/>
    </location>
    <ligand>
        <name>K(+)</name>
        <dbReference type="ChEBI" id="CHEBI:29103"/>
    </ligand>
</feature>
<comment type="similarity">
    <text evidence="1">Belongs to the carbohydrate kinase pfkB family.</text>
</comment>
<evidence type="ECO:0000313" key="15">
    <source>
        <dbReference type="Proteomes" id="UP000241808"/>
    </source>
</evidence>
<protein>
    <recommendedName>
        <fullName evidence="3 12">Ribokinase</fullName>
        <shortName evidence="12">RK</shortName>
        <ecNumber evidence="2 12">2.7.1.15</ecNumber>
    </recommendedName>
</protein>
<sequence length="312" mass="31714">MIIVFGSINIDLVARVGRLPRAGETVLGPGYDVIPGGKGANQALAARRAGADVVMVGAVGRDGFAAAALAELAAAGIDLSHVSRVDAPTGAAFIAVDAAGENQIIVASGANAAVRATALDALSPAPRDILMLQWEVPEAEILAAARWGRARDLRIMLNRAPAGPISAELADLLDMVVVNEHEVLALGAGLGVTGEPDAVAAVLSERHGLAVAVTLGPAGALCWADGIRHESPAYPVEVADTTAAGDTFCGALAAALDRRRGYETAVEFAAAAGSLACTAFGAQPSIPHRSAIEAAAQVLADQRNPDHRRLTE</sequence>
<dbReference type="EC" id="2.7.1.15" evidence="2 12"/>
<gene>
    <name evidence="12" type="primary">rbsK</name>
    <name evidence="14" type="ORF">C8P69_11152</name>
</gene>
<feature type="binding site" evidence="12">
    <location>
        <position position="135"/>
    </location>
    <ligand>
        <name>substrate</name>
    </ligand>
</feature>
<evidence type="ECO:0000256" key="11">
    <source>
        <dbReference type="ARBA" id="ARBA00023277"/>
    </source>
</evidence>